<evidence type="ECO:0000313" key="1">
    <source>
        <dbReference type="EMBL" id="QTA86040.1"/>
    </source>
</evidence>
<gene>
    <name evidence="1" type="ORF">dnm_020580</name>
</gene>
<evidence type="ECO:0000313" key="2">
    <source>
        <dbReference type="Proteomes" id="UP000663722"/>
    </source>
</evidence>
<reference evidence="1" key="1">
    <citation type="journal article" date="2021" name="Microb. Physiol.">
        <title>Proteogenomic Insights into the Physiology of Marine, Sulfate-Reducing, Filamentous Desulfonema limicola and Desulfonema magnum.</title>
        <authorList>
            <person name="Schnaars V."/>
            <person name="Wohlbrand L."/>
            <person name="Scheve S."/>
            <person name="Hinrichs C."/>
            <person name="Reinhardt R."/>
            <person name="Rabus R."/>
        </authorList>
    </citation>
    <scope>NUCLEOTIDE SEQUENCE</scope>
    <source>
        <strain evidence="1">4be13</strain>
    </source>
</reference>
<protein>
    <submittedName>
        <fullName evidence="1">Uncharacterized protein</fullName>
    </submittedName>
</protein>
<dbReference type="AlphaFoldDB" id="A0A975GLX3"/>
<accession>A0A975GLX3</accession>
<dbReference type="Proteomes" id="UP000663722">
    <property type="component" value="Chromosome"/>
</dbReference>
<dbReference type="KEGG" id="dmm:dnm_020580"/>
<keyword evidence="2" id="KW-1185">Reference proteome</keyword>
<name>A0A975GLX3_9BACT</name>
<proteinExistence type="predicted"/>
<dbReference type="EMBL" id="CP061800">
    <property type="protein sequence ID" value="QTA86040.1"/>
    <property type="molecule type" value="Genomic_DNA"/>
</dbReference>
<sequence length="45" mass="5328">MSNVKKLKQLSFFFTICCVSEIMADYVWQIQKLKKEMTDYDGGFI</sequence>
<organism evidence="1 2">
    <name type="scientific">Desulfonema magnum</name>
    <dbReference type="NCBI Taxonomy" id="45655"/>
    <lineage>
        <taxon>Bacteria</taxon>
        <taxon>Pseudomonadati</taxon>
        <taxon>Thermodesulfobacteriota</taxon>
        <taxon>Desulfobacteria</taxon>
        <taxon>Desulfobacterales</taxon>
        <taxon>Desulfococcaceae</taxon>
        <taxon>Desulfonema</taxon>
    </lineage>
</organism>